<dbReference type="RefSeq" id="WP_068615018.1">
    <property type="nucleotide sequence ID" value="NZ_CP016268.1"/>
</dbReference>
<dbReference type="PROSITE" id="PS50984">
    <property type="entry name" value="TRUD"/>
    <property type="match status" value="1"/>
</dbReference>
<dbReference type="PANTHER" id="PTHR47811:SF1">
    <property type="entry name" value="TRNA PSEUDOURIDINE SYNTHASE D"/>
    <property type="match status" value="1"/>
</dbReference>
<reference evidence="6 7" key="1">
    <citation type="submission" date="2016-06" db="EMBL/GenBank/DDBJ databases">
        <title>Complete genome sequence of a deep-branching marine Gamma Proteobacterium Woeseia oceani type strain XK5.</title>
        <authorList>
            <person name="Mu D."/>
            <person name="Du Z."/>
        </authorList>
    </citation>
    <scope>NUCLEOTIDE SEQUENCE [LARGE SCALE GENOMIC DNA]</scope>
    <source>
        <strain evidence="6 7">XK5</strain>
    </source>
</reference>
<dbReference type="InterPro" id="IPR001656">
    <property type="entry name" value="PsdUridine_synth_TruD"/>
</dbReference>
<dbReference type="InterPro" id="IPR011760">
    <property type="entry name" value="PsdUridine_synth_TruD_insert"/>
</dbReference>
<comment type="similarity">
    <text evidence="1 4">Belongs to the pseudouridine synthase TruD family.</text>
</comment>
<feature type="domain" description="TRUD" evidence="5">
    <location>
        <begin position="150"/>
        <end position="292"/>
    </location>
</feature>
<dbReference type="GO" id="GO:0031119">
    <property type="term" value="P:tRNA pseudouridine synthesis"/>
    <property type="evidence" value="ECO:0007669"/>
    <property type="project" value="UniProtKB-UniRule"/>
</dbReference>
<dbReference type="PANTHER" id="PTHR47811">
    <property type="entry name" value="TRNA PSEUDOURIDINE SYNTHASE D"/>
    <property type="match status" value="1"/>
</dbReference>
<evidence type="ECO:0000256" key="3">
    <source>
        <dbReference type="ARBA" id="ARBA00023235"/>
    </source>
</evidence>
<evidence type="ECO:0000256" key="2">
    <source>
        <dbReference type="ARBA" id="ARBA00022694"/>
    </source>
</evidence>
<dbReference type="Gene3D" id="3.30.2350.20">
    <property type="entry name" value="TruD, catalytic domain"/>
    <property type="match status" value="1"/>
</dbReference>
<dbReference type="Gene3D" id="3.30.2340.10">
    <property type="entry name" value="TruD, insertion domain"/>
    <property type="match status" value="1"/>
</dbReference>
<dbReference type="EMBL" id="CP016268">
    <property type="protein sequence ID" value="ANO51094.1"/>
    <property type="molecule type" value="Genomic_DNA"/>
</dbReference>
<dbReference type="PROSITE" id="PS01268">
    <property type="entry name" value="UPF0024"/>
    <property type="match status" value="1"/>
</dbReference>
<dbReference type="InterPro" id="IPR042214">
    <property type="entry name" value="TruD_catalytic"/>
</dbReference>
<sequence>MPDWRRAGGLPSTTATIRSQPEDFRVSEVMELEFSGDGEHDWLLLEKTANNTLWIARQLARFAGIPLRDVGYSGLKDRHAVTTQWFSVRRARGQDHAWTDFRLDGVVMLQCVRHCRKLRRGTHRANRFELTLRNVTDDPRPALERIAASGVPNYFGEQRFGHGGGNVLLARRLFAGQRLKREQRSLALSAARSLIFNDVLDARLEAGNWDVLLPGDIASLEGSNSHFPVEVVDETLVERCRQFDVHPSGPLWGRNGQADARSEVERQVLARHADFVAALERHGDAARRSLRVCIHELETDYSGDTLTLKFTLQSGSFATAVLREIAVCNDASRESAVA</sequence>
<dbReference type="GO" id="GO:0160150">
    <property type="term" value="F:tRNA pseudouridine(13) synthase activity"/>
    <property type="evidence" value="ECO:0007669"/>
    <property type="project" value="UniProtKB-EC"/>
</dbReference>
<dbReference type="Pfam" id="PF01142">
    <property type="entry name" value="TruD"/>
    <property type="match status" value="2"/>
</dbReference>
<protein>
    <recommendedName>
        <fullName evidence="4">tRNA pseudouridine synthase D</fullName>
        <ecNumber evidence="4">5.4.99.27</ecNumber>
    </recommendedName>
    <alternativeName>
        <fullName evidence="4">tRNA pseudouridine(13) synthase</fullName>
    </alternativeName>
    <alternativeName>
        <fullName evidence="4">tRNA pseudouridylate synthase D</fullName>
    </alternativeName>
    <alternativeName>
        <fullName evidence="4">tRNA-uridine isomerase D</fullName>
    </alternativeName>
</protein>
<dbReference type="InterPro" id="IPR020103">
    <property type="entry name" value="PsdUridine_synth_cat_dom_sf"/>
</dbReference>
<organism evidence="6 7">
    <name type="scientific">Woeseia oceani</name>
    <dbReference type="NCBI Taxonomy" id="1548547"/>
    <lineage>
        <taxon>Bacteria</taxon>
        <taxon>Pseudomonadati</taxon>
        <taxon>Pseudomonadota</taxon>
        <taxon>Gammaproteobacteria</taxon>
        <taxon>Woeseiales</taxon>
        <taxon>Woeseiaceae</taxon>
        <taxon>Woeseia</taxon>
    </lineage>
</organism>
<dbReference type="SUPFAM" id="SSF55120">
    <property type="entry name" value="Pseudouridine synthase"/>
    <property type="match status" value="1"/>
</dbReference>
<name>A0A193LFD5_9GAMM</name>
<dbReference type="Proteomes" id="UP000092695">
    <property type="component" value="Chromosome"/>
</dbReference>
<dbReference type="EC" id="5.4.99.27" evidence="4"/>
<dbReference type="AlphaFoldDB" id="A0A193LFD5"/>
<feature type="active site" description="Nucleophile" evidence="4">
    <location>
        <position position="77"/>
    </location>
</feature>
<keyword evidence="3 4" id="KW-0413">Isomerase</keyword>
<gene>
    <name evidence="4" type="primary">truD</name>
    <name evidence="6" type="ORF">BA177_07660</name>
</gene>
<evidence type="ECO:0000313" key="6">
    <source>
        <dbReference type="EMBL" id="ANO51094.1"/>
    </source>
</evidence>
<dbReference type="STRING" id="1548547.BA177_07660"/>
<keyword evidence="2 4" id="KW-0819">tRNA processing</keyword>
<evidence type="ECO:0000256" key="1">
    <source>
        <dbReference type="ARBA" id="ARBA00007953"/>
    </source>
</evidence>
<dbReference type="InterPro" id="IPR050170">
    <property type="entry name" value="TruD_pseudoU_synthase"/>
</dbReference>
<dbReference type="InterPro" id="IPR020119">
    <property type="entry name" value="PsdUridine_synth_TruD_CS"/>
</dbReference>
<dbReference type="HAMAP" id="MF_01082">
    <property type="entry name" value="TruD"/>
    <property type="match status" value="1"/>
</dbReference>
<dbReference type="InterPro" id="IPR043165">
    <property type="entry name" value="TruD_insert_sf"/>
</dbReference>
<evidence type="ECO:0000259" key="5">
    <source>
        <dbReference type="PROSITE" id="PS50984"/>
    </source>
</evidence>
<evidence type="ECO:0000256" key="4">
    <source>
        <dbReference type="HAMAP-Rule" id="MF_01082"/>
    </source>
</evidence>
<proteinExistence type="inferred from homology"/>
<comment type="function">
    <text evidence="4">Responsible for synthesis of pseudouridine from uracil-13 in transfer RNAs.</text>
</comment>
<keyword evidence="7" id="KW-1185">Reference proteome</keyword>
<accession>A0A193LFD5</accession>
<comment type="catalytic activity">
    <reaction evidence="4">
        <text>uridine(13) in tRNA = pseudouridine(13) in tRNA</text>
        <dbReference type="Rhea" id="RHEA:42540"/>
        <dbReference type="Rhea" id="RHEA-COMP:10105"/>
        <dbReference type="Rhea" id="RHEA-COMP:10106"/>
        <dbReference type="ChEBI" id="CHEBI:65314"/>
        <dbReference type="ChEBI" id="CHEBI:65315"/>
        <dbReference type="EC" id="5.4.99.27"/>
    </reaction>
</comment>
<dbReference type="GO" id="GO:0003723">
    <property type="term" value="F:RNA binding"/>
    <property type="evidence" value="ECO:0007669"/>
    <property type="project" value="InterPro"/>
</dbReference>
<dbReference type="GO" id="GO:0005829">
    <property type="term" value="C:cytosol"/>
    <property type="evidence" value="ECO:0007669"/>
    <property type="project" value="TreeGrafter"/>
</dbReference>
<dbReference type="KEGG" id="woc:BA177_07660"/>
<evidence type="ECO:0000313" key="7">
    <source>
        <dbReference type="Proteomes" id="UP000092695"/>
    </source>
</evidence>